<name>A0A8J5LRU6_ZINOF</name>
<proteinExistence type="predicted"/>
<evidence type="ECO:0000313" key="1">
    <source>
        <dbReference type="EMBL" id="KAG6531884.1"/>
    </source>
</evidence>
<protein>
    <submittedName>
        <fullName evidence="1">Uncharacterized protein</fullName>
    </submittedName>
</protein>
<dbReference type="EMBL" id="JACMSC010000002">
    <property type="protein sequence ID" value="KAG6531884.1"/>
    <property type="molecule type" value="Genomic_DNA"/>
</dbReference>
<sequence>MGLGFPSLLIVDLRIRRIFCTLLHGFDRVVRHLLETRVESSREMLALWCSLVQQVPLLPAASLIRTEELIPVGCSVLLCVPVSTVTPFPKLDRGKV</sequence>
<gene>
    <name evidence="1" type="ORF">ZIOFF_005719</name>
</gene>
<organism evidence="1 2">
    <name type="scientific">Zingiber officinale</name>
    <name type="common">Ginger</name>
    <name type="synonym">Amomum zingiber</name>
    <dbReference type="NCBI Taxonomy" id="94328"/>
    <lineage>
        <taxon>Eukaryota</taxon>
        <taxon>Viridiplantae</taxon>
        <taxon>Streptophyta</taxon>
        <taxon>Embryophyta</taxon>
        <taxon>Tracheophyta</taxon>
        <taxon>Spermatophyta</taxon>
        <taxon>Magnoliopsida</taxon>
        <taxon>Liliopsida</taxon>
        <taxon>Zingiberales</taxon>
        <taxon>Zingiberaceae</taxon>
        <taxon>Zingiber</taxon>
    </lineage>
</organism>
<dbReference type="AlphaFoldDB" id="A0A8J5LRU6"/>
<reference evidence="1 2" key="1">
    <citation type="submission" date="2020-08" db="EMBL/GenBank/DDBJ databases">
        <title>Plant Genome Project.</title>
        <authorList>
            <person name="Zhang R.-G."/>
        </authorList>
    </citation>
    <scope>NUCLEOTIDE SEQUENCE [LARGE SCALE GENOMIC DNA]</scope>
    <source>
        <tissue evidence="1">Rhizome</tissue>
    </source>
</reference>
<accession>A0A8J5LRU6</accession>
<evidence type="ECO:0000313" key="2">
    <source>
        <dbReference type="Proteomes" id="UP000734854"/>
    </source>
</evidence>
<dbReference type="Proteomes" id="UP000734854">
    <property type="component" value="Unassembled WGS sequence"/>
</dbReference>
<comment type="caution">
    <text evidence="1">The sequence shown here is derived from an EMBL/GenBank/DDBJ whole genome shotgun (WGS) entry which is preliminary data.</text>
</comment>
<keyword evidence="2" id="KW-1185">Reference proteome</keyword>